<dbReference type="InterPro" id="IPR037923">
    <property type="entry name" value="HTH-like"/>
</dbReference>
<organism evidence="5 6">
    <name type="scientific">Maliponia aquimaris</name>
    <dbReference type="NCBI Taxonomy" id="1673631"/>
    <lineage>
        <taxon>Bacteria</taxon>
        <taxon>Pseudomonadati</taxon>
        <taxon>Pseudomonadota</taxon>
        <taxon>Alphaproteobacteria</taxon>
        <taxon>Rhodobacterales</taxon>
        <taxon>Paracoccaceae</taxon>
        <taxon>Maliponia</taxon>
    </lineage>
</organism>
<evidence type="ECO:0000259" key="4">
    <source>
        <dbReference type="PROSITE" id="PS01124"/>
    </source>
</evidence>
<dbReference type="Proteomes" id="UP000207598">
    <property type="component" value="Unassembled WGS sequence"/>
</dbReference>
<keyword evidence="5" id="KW-0808">Transferase</keyword>
<dbReference type="EMBL" id="FXYF01000002">
    <property type="protein sequence ID" value="SMX35737.1"/>
    <property type="molecule type" value="Genomic_DNA"/>
</dbReference>
<dbReference type="GO" id="GO:0043565">
    <property type="term" value="F:sequence-specific DNA binding"/>
    <property type="evidence" value="ECO:0007669"/>
    <property type="project" value="InterPro"/>
</dbReference>
<sequence length="284" mass="31041">MTRPGFLRNPMPPAPARPKGVVRCGSYGLELQGAPWKFTLLHDREEDVLIWVTRGQGKVIVNGIRRGFSMNNALYLPAGTLFSVETQTGTQALILRSPQGMNPHQPQSPLLLRVRESHAQMELTGHIDNMSRELHGTRPLAQEAIAAHVALVAVWLQRQVRAGAADTPPETAAQRLVRRFAEAVSRDFRTPAPMADYAEALDVTPTHLSRTCRICCGKTAADILTERKLHAARIALESPRPAVKDVALSLGFSSPAYFTRFIQTHTGASPSALRAAAQPSPTRP</sequence>
<dbReference type="SUPFAM" id="SSF46689">
    <property type="entry name" value="Homeodomain-like"/>
    <property type="match status" value="1"/>
</dbReference>
<dbReference type="PROSITE" id="PS01124">
    <property type="entry name" value="HTH_ARAC_FAMILY_2"/>
    <property type="match status" value="1"/>
</dbReference>
<dbReference type="PROSITE" id="PS00041">
    <property type="entry name" value="HTH_ARAC_FAMILY_1"/>
    <property type="match status" value="1"/>
</dbReference>
<reference evidence="5 6" key="1">
    <citation type="submission" date="2017-05" db="EMBL/GenBank/DDBJ databases">
        <authorList>
            <person name="Song R."/>
            <person name="Chenine A.L."/>
            <person name="Ruprecht R.M."/>
        </authorList>
    </citation>
    <scope>NUCLEOTIDE SEQUENCE [LARGE SCALE GENOMIC DNA]</scope>
    <source>
        <strain evidence="5 6">CECT 8898</strain>
    </source>
</reference>
<dbReference type="Pfam" id="PF12833">
    <property type="entry name" value="HTH_18"/>
    <property type="match status" value="1"/>
</dbReference>
<dbReference type="EC" id="2.1.1.-" evidence="5"/>
<keyword evidence="6" id="KW-1185">Reference proteome</keyword>
<evidence type="ECO:0000256" key="1">
    <source>
        <dbReference type="ARBA" id="ARBA00023015"/>
    </source>
</evidence>
<dbReference type="OrthoDB" id="9814125at2"/>
<keyword evidence="1" id="KW-0805">Transcription regulation</keyword>
<dbReference type="InterPro" id="IPR009057">
    <property type="entry name" value="Homeodomain-like_sf"/>
</dbReference>
<dbReference type="AlphaFoldDB" id="A0A238JZU5"/>
<evidence type="ECO:0000313" key="5">
    <source>
        <dbReference type="EMBL" id="SMX35737.1"/>
    </source>
</evidence>
<keyword evidence="3" id="KW-0804">Transcription</keyword>
<dbReference type="SUPFAM" id="SSF51215">
    <property type="entry name" value="Regulatory protein AraC"/>
    <property type="match status" value="1"/>
</dbReference>
<dbReference type="SMART" id="SM00342">
    <property type="entry name" value="HTH_ARAC"/>
    <property type="match status" value="1"/>
</dbReference>
<keyword evidence="5" id="KW-0489">Methyltransferase</keyword>
<dbReference type="GO" id="GO:0003700">
    <property type="term" value="F:DNA-binding transcription factor activity"/>
    <property type="evidence" value="ECO:0007669"/>
    <property type="project" value="InterPro"/>
</dbReference>
<dbReference type="RefSeq" id="WP_094019525.1">
    <property type="nucleotide sequence ID" value="NZ_FXYF01000002.1"/>
</dbReference>
<name>A0A238JZU5_9RHOB</name>
<keyword evidence="2" id="KW-0238">DNA-binding</keyword>
<evidence type="ECO:0000256" key="3">
    <source>
        <dbReference type="ARBA" id="ARBA00023163"/>
    </source>
</evidence>
<protein>
    <submittedName>
        <fullName evidence="5">Bifunctional transcriptional activator/DNA repair enzyme AdaA</fullName>
        <ecNumber evidence="5">2.1.1.-</ecNumber>
    </submittedName>
</protein>
<dbReference type="GO" id="GO:0008168">
    <property type="term" value="F:methyltransferase activity"/>
    <property type="evidence" value="ECO:0007669"/>
    <property type="project" value="UniProtKB-KW"/>
</dbReference>
<evidence type="ECO:0000313" key="6">
    <source>
        <dbReference type="Proteomes" id="UP000207598"/>
    </source>
</evidence>
<dbReference type="InterPro" id="IPR018060">
    <property type="entry name" value="HTH_AraC"/>
</dbReference>
<dbReference type="PANTHER" id="PTHR43280">
    <property type="entry name" value="ARAC-FAMILY TRANSCRIPTIONAL REGULATOR"/>
    <property type="match status" value="1"/>
</dbReference>
<dbReference type="GO" id="GO:0032259">
    <property type="term" value="P:methylation"/>
    <property type="evidence" value="ECO:0007669"/>
    <property type="project" value="UniProtKB-KW"/>
</dbReference>
<dbReference type="Gene3D" id="1.10.10.60">
    <property type="entry name" value="Homeodomain-like"/>
    <property type="match status" value="1"/>
</dbReference>
<dbReference type="InterPro" id="IPR018062">
    <property type="entry name" value="HTH_AraC-typ_CS"/>
</dbReference>
<gene>
    <name evidence="5" type="primary">adaA</name>
    <name evidence="5" type="ORF">MAA8898_00627</name>
</gene>
<evidence type="ECO:0000256" key="2">
    <source>
        <dbReference type="ARBA" id="ARBA00023125"/>
    </source>
</evidence>
<feature type="domain" description="HTH araC/xylS-type" evidence="4">
    <location>
        <begin position="178"/>
        <end position="276"/>
    </location>
</feature>
<proteinExistence type="predicted"/>
<accession>A0A238JZU5</accession>
<dbReference type="PANTHER" id="PTHR43280:SF32">
    <property type="entry name" value="TRANSCRIPTIONAL REGULATORY PROTEIN"/>
    <property type="match status" value="1"/>
</dbReference>